<evidence type="ECO:0008006" key="3">
    <source>
        <dbReference type="Google" id="ProtNLM"/>
    </source>
</evidence>
<dbReference type="Gene3D" id="2.40.400.10">
    <property type="entry name" value="Acetoacetate decarboxylase-like"/>
    <property type="match status" value="1"/>
</dbReference>
<proteinExistence type="predicted"/>
<dbReference type="SUPFAM" id="SSF160104">
    <property type="entry name" value="Acetoacetate decarboxylase-like"/>
    <property type="match status" value="1"/>
</dbReference>
<evidence type="ECO:0000313" key="1">
    <source>
        <dbReference type="EMBL" id="CAH0027083.1"/>
    </source>
</evidence>
<dbReference type="InterPro" id="IPR010451">
    <property type="entry name" value="Acetoacetate_decarboxylase"/>
</dbReference>
<sequence>MPFGTLKAQDTAVPLCSPSYSSGEDSAADITMVTITYRVSVSSVCDLVPSMLELEDEPLVTTRFMHYGSSTVGPYSELVHQVEVTYQGEKFDYNVILILDNESAVFLGRERFGFPKVLGKIRIQTVDEDKSYFGGAGKAADQPLINFDFIPHKTTQVAAPPPKKWMLNMRSIPSPFDGAPPSVLELVPTTMEMKFSEITLGSGTISFPESSAIIPWARLNIIKYEGAFLVQNARAQLQTNQS</sequence>
<dbReference type="InterPro" id="IPR023375">
    <property type="entry name" value="ADC_dom_sf"/>
</dbReference>
<dbReference type="Pfam" id="PF06314">
    <property type="entry name" value="ADC"/>
    <property type="match status" value="1"/>
</dbReference>
<name>A0A9N9YKB0_9HYPO</name>
<dbReference type="Proteomes" id="UP000696573">
    <property type="component" value="Unassembled WGS sequence"/>
</dbReference>
<accession>A0A9N9YKB0</accession>
<reference evidence="1" key="1">
    <citation type="submission" date="2021-10" db="EMBL/GenBank/DDBJ databases">
        <authorList>
            <person name="Piombo E."/>
        </authorList>
    </citation>
    <scope>NUCLEOTIDE SEQUENCE</scope>
</reference>
<dbReference type="AlphaFoldDB" id="A0A9N9YKB0"/>
<keyword evidence="2" id="KW-1185">Reference proteome</keyword>
<protein>
    <recommendedName>
        <fullName evidence="3">Decarboxylase DEC1</fullName>
    </recommendedName>
</protein>
<evidence type="ECO:0000313" key="2">
    <source>
        <dbReference type="Proteomes" id="UP000696573"/>
    </source>
</evidence>
<comment type="caution">
    <text evidence="1">The sequence shown here is derived from an EMBL/GenBank/DDBJ whole genome shotgun (WGS) entry which is preliminary data.</text>
</comment>
<organism evidence="1 2">
    <name type="scientific">Clonostachys rhizophaga</name>
    <dbReference type="NCBI Taxonomy" id="160324"/>
    <lineage>
        <taxon>Eukaryota</taxon>
        <taxon>Fungi</taxon>
        <taxon>Dikarya</taxon>
        <taxon>Ascomycota</taxon>
        <taxon>Pezizomycotina</taxon>
        <taxon>Sordariomycetes</taxon>
        <taxon>Hypocreomycetidae</taxon>
        <taxon>Hypocreales</taxon>
        <taxon>Bionectriaceae</taxon>
        <taxon>Clonostachys</taxon>
    </lineage>
</organism>
<dbReference type="GO" id="GO:0016829">
    <property type="term" value="F:lyase activity"/>
    <property type="evidence" value="ECO:0007669"/>
    <property type="project" value="InterPro"/>
</dbReference>
<gene>
    <name evidence="1" type="ORF">CRHIZ90672A_00003606</name>
</gene>
<dbReference type="OrthoDB" id="10248817at2759"/>
<dbReference type="EMBL" id="CABFNQ020000726">
    <property type="protein sequence ID" value="CAH0027083.1"/>
    <property type="molecule type" value="Genomic_DNA"/>
</dbReference>